<evidence type="ECO:0000313" key="1">
    <source>
        <dbReference type="EMBL" id="VVP08134.1"/>
    </source>
</evidence>
<gene>
    <name evidence="1" type="ORF">PS862_03211</name>
</gene>
<reference evidence="1 2" key="1">
    <citation type="submission" date="2019-09" db="EMBL/GenBank/DDBJ databases">
        <authorList>
            <person name="Chandra G."/>
            <person name="Truman W A."/>
        </authorList>
    </citation>
    <scope>NUCLEOTIDE SEQUENCE [LARGE SCALE GENOMIC DNA]</scope>
    <source>
        <strain evidence="1">PS862</strain>
    </source>
</reference>
<evidence type="ECO:0000313" key="2">
    <source>
        <dbReference type="Proteomes" id="UP000385207"/>
    </source>
</evidence>
<name>A0A5E7LJV0_PSEFL</name>
<sequence length="49" mass="5550">MDSKARFPFKRFGFLRPLSVLLAMTLGTASLRACPNGSNRYRRCKRNSG</sequence>
<dbReference type="AlphaFoldDB" id="A0A5E7LJV0"/>
<protein>
    <submittedName>
        <fullName evidence="1">Uncharacterized protein</fullName>
    </submittedName>
</protein>
<proteinExistence type="predicted"/>
<dbReference type="Proteomes" id="UP000385207">
    <property type="component" value="Unassembled WGS sequence"/>
</dbReference>
<organism evidence="1 2">
    <name type="scientific">Pseudomonas fluorescens</name>
    <dbReference type="NCBI Taxonomy" id="294"/>
    <lineage>
        <taxon>Bacteria</taxon>
        <taxon>Pseudomonadati</taxon>
        <taxon>Pseudomonadota</taxon>
        <taxon>Gammaproteobacteria</taxon>
        <taxon>Pseudomonadales</taxon>
        <taxon>Pseudomonadaceae</taxon>
        <taxon>Pseudomonas</taxon>
    </lineage>
</organism>
<accession>A0A5E7LJV0</accession>
<dbReference type="EMBL" id="CABVII010000013">
    <property type="protein sequence ID" value="VVP08134.1"/>
    <property type="molecule type" value="Genomic_DNA"/>
</dbReference>